<evidence type="ECO:0000313" key="8">
    <source>
        <dbReference type="Proteomes" id="UP000650833"/>
    </source>
</evidence>
<protein>
    <recommendedName>
        <fullName evidence="6">CNH domain-containing protein</fullName>
    </recommendedName>
</protein>
<evidence type="ECO:0000256" key="4">
    <source>
        <dbReference type="PROSITE-ProRule" id="PRU01006"/>
    </source>
</evidence>
<feature type="domain" description="CNH" evidence="6">
    <location>
        <begin position="14"/>
        <end position="332"/>
    </location>
</feature>
<dbReference type="PANTHER" id="PTHR12894">
    <property type="entry name" value="CNH DOMAIN CONTAINING"/>
    <property type="match status" value="1"/>
</dbReference>
<reference evidence="7" key="1">
    <citation type="submission" date="2020-12" db="EMBL/GenBank/DDBJ databases">
        <title>Metabolic potential, ecology and presence of endohyphal bacteria is reflected in genomic diversity of Mucoromycotina.</title>
        <authorList>
            <person name="Muszewska A."/>
            <person name="Okrasinska A."/>
            <person name="Steczkiewicz K."/>
            <person name="Drgas O."/>
            <person name="Orlowska M."/>
            <person name="Perlinska-Lenart U."/>
            <person name="Aleksandrzak-Piekarczyk T."/>
            <person name="Szatraj K."/>
            <person name="Zielenkiewicz U."/>
            <person name="Pilsyk S."/>
            <person name="Malc E."/>
            <person name="Mieczkowski P."/>
            <person name="Kruszewska J.S."/>
            <person name="Biernat P."/>
            <person name="Pawlowska J."/>
        </authorList>
    </citation>
    <scope>NUCLEOTIDE SEQUENCE</scope>
    <source>
        <strain evidence="7">CBS 226.32</strain>
    </source>
</reference>
<evidence type="ECO:0000256" key="2">
    <source>
        <dbReference type="ARBA" id="ARBA00023136"/>
    </source>
</evidence>
<evidence type="ECO:0000259" key="6">
    <source>
        <dbReference type="PROSITE" id="PS50219"/>
    </source>
</evidence>
<accession>A0A8H7RB59</accession>
<comment type="caution">
    <text evidence="7">The sequence shown here is derived from an EMBL/GenBank/DDBJ whole genome shotgun (WGS) entry which is preliminary data.</text>
</comment>
<comment type="subcellular location">
    <subcellularLocation>
        <location evidence="1">Endomembrane system</location>
        <topology evidence="1">Peripheral membrane protein</topology>
    </subcellularLocation>
</comment>
<dbReference type="Pfam" id="PF10366">
    <property type="entry name" value="Vps39_1"/>
    <property type="match status" value="1"/>
</dbReference>
<feature type="compositionally biased region" description="Polar residues" evidence="5">
    <location>
        <begin position="482"/>
        <end position="493"/>
    </location>
</feature>
<sequence>MHDAFQVTTVVDKLTRIESIFAHGDRLLIGTGVGQLLVYDTKEPLFADDNQVPEVTLVQTIKQFSKRPIEQLDIIKEIDVLVSLSDGLVSLHDLRSFELRMALGKTKGANLFAIQTMVEMSPEEQIPVLTTRLAVAVRKKLLVFVWKDTEFYETKELNIPDRIKTMSWVGTTKICLGFSTEYALMDVEQGQLTELFAPTGVADAGPMSTLNSLYNMSIGARGGKPMITKIPNNEMLLARDRKFQLIIIEIDQESYRFQFFIDVSIFLGLDGTPTRKVGIEWSGTPEQIGYSYPYVIAILPKHVEVRNIQTLTLVQQIDLANTKFLNQGKLVYVASSSQIYRLTPFSFSVQIDQLVEKQEYKEAVSLLDQIDAVLVENKEKKLNTIRTAYAHDLFRCGEYDTALGLFQELDTPAAEVISLYPEMISGSLAAKNHDQEDDQEDQDLQDDSELLSPSSKKSPAFNHNNEDNNSRPSSRAASIRSKTATVASHQSQQLKKKETVPLTGLNLRDAVSYLIRYLTDKRQKLARKLNNSTSLKSSSAESSSEDGDDILYQASLVDTSLLKSYMMTNDALVGPLLRVQNHCDVEECENILMDKKKYKELVDLYNCKGLHARALDLLEKLGKQSDGPLRGVLPTIRYLQKLGLDHFDLVLQYSRWVLEKEPKHGMDIFIDDLTEVETFPREKVLHHLESISSDLAIQYLEYIIEELHDEAPEFHNRLVIAYLDKINSDKKEVDRESTTDVRSRLISFLTDSSCYKAEKILSRLPIDDLFEERAILLSRIGQHDQALDIYVYKLANYVMAEEYCTKVYQEDPVKGEKMYLTLLKVYLQPTSNQQKPLIEPALDLLAHHGSHIDASQVLAILPSSTKLFGLFPFFEKYIRETNKNRNMDLVVKNLLKAEQIQVEEQLMFYRSRAVKITEDRMCPQCNKRIGNSVFAVFPNGVVVHYSCKEKIEQTQWKIL</sequence>
<dbReference type="InterPro" id="IPR019452">
    <property type="entry name" value="VPS39/TGF_beta_rcpt-assoc_1"/>
</dbReference>
<dbReference type="GO" id="GO:0034058">
    <property type="term" value="P:endosomal vesicle fusion"/>
    <property type="evidence" value="ECO:0007669"/>
    <property type="project" value="TreeGrafter"/>
</dbReference>
<feature type="compositionally biased region" description="Acidic residues" evidence="5">
    <location>
        <begin position="435"/>
        <end position="449"/>
    </location>
</feature>
<dbReference type="PROSITE" id="PS50236">
    <property type="entry name" value="CHCR"/>
    <property type="match status" value="1"/>
</dbReference>
<feature type="repeat" description="CHCR" evidence="4">
    <location>
        <begin position="672"/>
        <end position="831"/>
    </location>
</feature>
<dbReference type="GO" id="GO:0000329">
    <property type="term" value="C:fungal-type vacuole membrane"/>
    <property type="evidence" value="ECO:0007669"/>
    <property type="project" value="TreeGrafter"/>
</dbReference>
<comment type="similarity">
    <text evidence="3">Belongs to the VAM6/VPS39 family.</text>
</comment>
<dbReference type="AlphaFoldDB" id="A0A8H7RB59"/>
<dbReference type="InterPro" id="IPR019453">
    <property type="entry name" value="VPS39/TGFA1_Znf"/>
</dbReference>
<dbReference type="PROSITE" id="PS50219">
    <property type="entry name" value="CNH"/>
    <property type="match status" value="1"/>
</dbReference>
<dbReference type="InterPro" id="IPR032914">
    <property type="entry name" value="Vam6/VPS39/TRAP1"/>
</dbReference>
<organism evidence="7 8">
    <name type="scientific">Mucor plumbeus</name>
    <dbReference type="NCBI Taxonomy" id="97098"/>
    <lineage>
        <taxon>Eukaryota</taxon>
        <taxon>Fungi</taxon>
        <taxon>Fungi incertae sedis</taxon>
        <taxon>Mucoromycota</taxon>
        <taxon>Mucoromycotina</taxon>
        <taxon>Mucoromycetes</taxon>
        <taxon>Mucorales</taxon>
        <taxon>Mucorineae</taxon>
        <taxon>Mucoraceae</taxon>
        <taxon>Mucor</taxon>
    </lineage>
</organism>
<proteinExistence type="inferred from homology"/>
<gene>
    <name evidence="7" type="ORF">INT46_004078</name>
</gene>
<evidence type="ECO:0000256" key="1">
    <source>
        <dbReference type="ARBA" id="ARBA00004184"/>
    </source>
</evidence>
<evidence type="ECO:0000256" key="5">
    <source>
        <dbReference type="SAM" id="MobiDB-lite"/>
    </source>
</evidence>
<dbReference type="EMBL" id="JAEPRC010000135">
    <property type="protein sequence ID" value="KAG2207102.1"/>
    <property type="molecule type" value="Genomic_DNA"/>
</dbReference>
<feature type="compositionally biased region" description="Low complexity" evidence="5">
    <location>
        <begin position="450"/>
        <end position="459"/>
    </location>
</feature>
<dbReference type="InterPro" id="IPR001180">
    <property type="entry name" value="CNH_dom"/>
</dbReference>
<name>A0A8H7RB59_9FUNG</name>
<dbReference type="GO" id="GO:0006886">
    <property type="term" value="P:intracellular protein transport"/>
    <property type="evidence" value="ECO:0007669"/>
    <property type="project" value="UniProtKB-UniRule"/>
</dbReference>
<dbReference type="GO" id="GO:0012505">
    <property type="term" value="C:endomembrane system"/>
    <property type="evidence" value="ECO:0007669"/>
    <property type="project" value="UniProtKB-SubCell"/>
</dbReference>
<dbReference type="GO" id="GO:0006914">
    <property type="term" value="P:autophagy"/>
    <property type="evidence" value="ECO:0007669"/>
    <property type="project" value="TreeGrafter"/>
</dbReference>
<evidence type="ECO:0000256" key="3">
    <source>
        <dbReference type="ARBA" id="ARBA00038201"/>
    </source>
</evidence>
<feature type="region of interest" description="Disordered" evidence="5">
    <location>
        <begin position="432"/>
        <end position="497"/>
    </location>
</feature>
<dbReference type="PANTHER" id="PTHR12894:SF49">
    <property type="entry name" value="VAM6_VPS39-LIKE PROTEIN"/>
    <property type="match status" value="1"/>
</dbReference>
<evidence type="ECO:0000313" key="7">
    <source>
        <dbReference type="EMBL" id="KAG2207102.1"/>
    </source>
</evidence>
<dbReference type="Pfam" id="PF00780">
    <property type="entry name" value="CNH"/>
    <property type="match status" value="1"/>
</dbReference>
<keyword evidence="8" id="KW-1185">Reference proteome</keyword>
<dbReference type="Pfam" id="PF10367">
    <property type="entry name" value="zf-Vps39_C"/>
    <property type="match status" value="1"/>
</dbReference>
<dbReference type="OrthoDB" id="5325112at2759"/>
<feature type="compositionally biased region" description="Low complexity" evidence="5">
    <location>
        <begin position="470"/>
        <end position="481"/>
    </location>
</feature>
<keyword evidence="2" id="KW-0472">Membrane</keyword>
<dbReference type="InterPro" id="IPR000547">
    <property type="entry name" value="Clathrin_H-chain/VPS_repeat"/>
</dbReference>
<dbReference type="Proteomes" id="UP000650833">
    <property type="component" value="Unassembled WGS sequence"/>
</dbReference>